<reference evidence="4 5" key="1">
    <citation type="journal article" date="2014" name="Antonie Van Leeuwenhoek">
        <title>Hyphomonas beringensis sp. nov. and Hyphomonas chukchiensis sp. nov., isolated from surface seawater of the Bering Sea and Chukchi Sea.</title>
        <authorList>
            <person name="Li C."/>
            <person name="Lai Q."/>
            <person name="Li G."/>
            <person name="Dong C."/>
            <person name="Wang J."/>
            <person name="Liao Y."/>
            <person name="Shao Z."/>
        </authorList>
    </citation>
    <scope>NUCLEOTIDE SEQUENCE [LARGE SCALE GENOMIC DNA]</scope>
    <source>
        <strain evidence="4 5">VP2</strain>
    </source>
</reference>
<dbReference type="PANTHER" id="PTHR30273">
    <property type="entry name" value="PERIPLASMIC SIGNAL SENSOR AND SIGMA FACTOR ACTIVATOR FECR-RELATED"/>
    <property type="match status" value="1"/>
</dbReference>
<evidence type="ECO:0000313" key="5">
    <source>
        <dbReference type="Proteomes" id="UP000024816"/>
    </source>
</evidence>
<dbReference type="STRING" id="1280952.HJA_03371"/>
<comment type="caution">
    <text evidence="4">The sequence shown here is derived from an EMBL/GenBank/DDBJ whole genome shotgun (WGS) entry which is preliminary data.</text>
</comment>
<evidence type="ECO:0000313" key="4">
    <source>
        <dbReference type="EMBL" id="KCZ90235.1"/>
    </source>
</evidence>
<dbReference type="PATRIC" id="fig|1280952.3.peg.674"/>
<dbReference type="Proteomes" id="UP000024816">
    <property type="component" value="Unassembled WGS sequence"/>
</dbReference>
<dbReference type="Pfam" id="PF04773">
    <property type="entry name" value="FecR"/>
    <property type="match status" value="1"/>
</dbReference>
<dbReference type="PIRSF" id="PIRSF018266">
    <property type="entry name" value="FecR"/>
    <property type="match status" value="1"/>
</dbReference>
<dbReference type="Gene3D" id="3.55.50.30">
    <property type="match status" value="1"/>
</dbReference>
<protein>
    <submittedName>
        <fullName evidence="4">Anti-FecI sigma factor FecR</fullName>
    </submittedName>
</protein>
<keyword evidence="1" id="KW-0472">Membrane</keyword>
<evidence type="ECO:0000259" key="3">
    <source>
        <dbReference type="Pfam" id="PF16220"/>
    </source>
</evidence>
<keyword evidence="5" id="KW-1185">Reference proteome</keyword>
<feature type="transmembrane region" description="Helical" evidence="1">
    <location>
        <begin position="80"/>
        <end position="100"/>
    </location>
</feature>
<gene>
    <name evidence="4" type="ORF">HJA_03371</name>
</gene>
<dbReference type="InterPro" id="IPR032623">
    <property type="entry name" value="FecR_N"/>
</dbReference>
<dbReference type="EMBL" id="ARYJ01000002">
    <property type="protein sequence ID" value="KCZ90235.1"/>
    <property type="molecule type" value="Genomic_DNA"/>
</dbReference>
<dbReference type="OrthoDB" id="7462608at2"/>
<evidence type="ECO:0000259" key="2">
    <source>
        <dbReference type="Pfam" id="PF04773"/>
    </source>
</evidence>
<organism evidence="4 5">
    <name type="scientific">Hyphomonas jannaschiana VP2</name>
    <dbReference type="NCBI Taxonomy" id="1280952"/>
    <lineage>
        <taxon>Bacteria</taxon>
        <taxon>Pseudomonadati</taxon>
        <taxon>Pseudomonadota</taxon>
        <taxon>Alphaproteobacteria</taxon>
        <taxon>Hyphomonadales</taxon>
        <taxon>Hyphomonadaceae</taxon>
        <taxon>Hyphomonas</taxon>
    </lineage>
</organism>
<dbReference type="InterPro" id="IPR006860">
    <property type="entry name" value="FecR"/>
</dbReference>
<name>A0A059FHV2_9PROT</name>
<dbReference type="AlphaFoldDB" id="A0A059FHV2"/>
<keyword evidence="1" id="KW-0812">Transmembrane</keyword>
<dbReference type="GO" id="GO:0016989">
    <property type="term" value="F:sigma factor antagonist activity"/>
    <property type="evidence" value="ECO:0007669"/>
    <property type="project" value="TreeGrafter"/>
</dbReference>
<proteinExistence type="predicted"/>
<dbReference type="PANTHER" id="PTHR30273:SF2">
    <property type="entry name" value="PROTEIN FECR"/>
    <property type="match status" value="1"/>
</dbReference>
<dbReference type="Gene3D" id="2.60.120.1440">
    <property type="match status" value="1"/>
</dbReference>
<dbReference type="InterPro" id="IPR012373">
    <property type="entry name" value="Ferrdict_sens_TM"/>
</dbReference>
<sequence length="333" mass="36543">MTDREDEATRRETAAFWYTELQAPDVSPAMWESFLEWESDPANAAAYREIEAAIGVIDRTSLSRPDKNHRSEPGRSRKPVVLALAAAAAAFLIGAVALTLQAPKPDPVLRIYATAIGEQETVTLEDGSILTLNTNTKLSVRYSETERLIRLEQGEALFDVEHADRPFLVKAGGTVTRALGTEFDVHAERDTVSVTIIKGSVRVTTSDRGPSAGQAGAIPEESQQESIVLKPGERLKITPGTKPILSTIDPARAAQWREGLLQFDNVTLAEAMAEMNRYSITKLHIDDEMLAAERISGTFPAGKQEEFAETLKLYLPVDVDNRADALLITTRKE</sequence>
<dbReference type="Pfam" id="PF16220">
    <property type="entry name" value="DUF4880"/>
    <property type="match status" value="1"/>
</dbReference>
<dbReference type="RefSeq" id="WP_035578255.1">
    <property type="nucleotide sequence ID" value="NZ_ARYJ01000002.1"/>
</dbReference>
<feature type="domain" description="FecR N-terminal" evidence="3">
    <location>
        <begin position="13"/>
        <end position="52"/>
    </location>
</feature>
<feature type="domain" description="FecR protein" evidence="2">
    <location>
        <begin position="112"/>
        <end position="202"/>
    </location>
</feature>
<keyword evidence="1" id="KW-1133">Transmembrane helix</keyword>
<evidence type="ECO:0000256" key="1">
    <source>
        <dbReference type="SAM" id="Phobius"/>
    </source>
</evidence>
<accession>A0A059FHV2</accession>
<dbReference type="eggNOG" id="COG3712">
    <property type="taxonomic scope" value="Bacteria"/>
</dbReference>